<evidence type="ECO:0000313" key="5">
    <source>
        <dbReference type="Proteomes" id="UP000887563"/>
    </source>
</evidence>
<dbReference type="Pfam" id="PF02456">
    <property type="entry name" value="Adeno_IVa2"/>
    <property type="match status" value="1"/>
</dbReference>
<dbReference type="GO" id="GO:0019073">
    <property type="term" value="P:viral DNA genome packaging"/>
    <property type="evidence" value="ECO:0007669"/>
    <property type="project" value="InterPro"/>
</dbReference>
<dbReference type="AlphaFoldDB" id="A0A914M867"/>
<feature type="compositionally biased region" description="Polar residues" evidence="3">
    <location>
        <begin position="125"/>
        <end position="144"/>
    </location>
</feature>
<dbReference type="Proteomes" id="UP000887563">
    <property type="component" value="Unplaced"/>
</dbReference>
<feature type="compositionally biased region" description="Low complexity" evidence="3">
    <location>
        <begin position="110"/>
        <end position="124"/>
    </location>
</feature>
<feature type="domain" description="AAA+ ATPase" evidence="4">
    <location>
        <begin position="221"/>
        <end position="355"/>
    </location>
</feature>
<dbReference type="InterPro" id="IPR003389">
    <property type="entry name" value="Adeno_IVa2"/>
</dbReference>
<evidence type="ECO:0000256" key="2">
    <source>
        <dbReference type="SAM" id="Coils"/>
    </source>
</evidence>
<keyword evidence="2" id="KW-0175">Coiled coil</keyword>
<protein>
    <submittedName>
        <fullName evidence="6">AAA+ ATPase domain-containing protein</fullName>
    </submittedName>
</protein>
<evidence type="ECO:0000313" key="6">
    <source>
        <dbReference type="WBParaSite" id="Minc3s01419g23672"/>
    </source>
</evidence>
<keyword evidence="1" id="KW-1048">Host nucleus</keyword>
<evidence type="ECO:0000256" key="1">
    <source>
        <dbReference type="ARBA" id="ARBA00022562"/>
    </source>
</evidence>
<evidence type="ECO:0000259" key="4">
    <source>
        <dbReference type="SMART" id="SM00382"/>
    </source>
</evidence>
<accession>A0A914M867</accession>
<sequence length="424" mass="48170">MNNNKNLTRQVLPEVEISINLNGITISSERLTPSRFVPYDIAGKCRECKSTEVEVDFIVTKDGVTIFCTRISGTRYVPFDSTYDLPGICFFRIKNKGRVFNIPYGTVKPQPLLPTQQPTQPTTLSQNTMSEKQNKPKQSISTQKSIKHTIENILKDKSKENNENVLLNEFFDSLDAATTGIPSQIDKMNNLKKQATKIEEEEMAAIEALYNIPHKDLKFKIPFGMIISGPSSSGKSTLLLKFISEASDLIEPKPKSILYCFGEMSNIVPILQKSGVSVYSGVPPEDLIKKYQKPLLLILDDLLMSIDEKYLSELFTKKSHHQNFAIVFVTQNLFERKIKVARQNAQYIIIMRSPNSVLSVRNIGVQLFPQKLEYFLDAYRQATNNPFGYLVIDMHASSDPGLRLRTSIFKEDEEKIIFIPKNRI</sequence>
<dbReference type="SMART" id="SM00382">
    <property type="entry name" value="AAA"/>
    <property type="match status" value="1"/>
</dbReference>
<organism evidence="5 6">
    <name type="scientific">Meloidogyne incognita</name>
    <name type="common">Southern root-knot nematode worm</name>
    <name type="synonym">Oxyuris incognita</name>
    <dbReference type="NCBI Taxonomy" id="6306"/>
    <lineage>
        <taxon>Eukaryota</taxon>
        <taxon>Metazoa</taxon>
        <taxon>Ecdysozoa</taxon>
        <taxon>Nematoda</taxon>
        <taxon>Chromadorea</taxon>
        <taxon>Rhabditida</taxon>
        <taxon>Tylenchina</taxon>
        <taxon>Tylenchomorpha</taxon>
        <taxon>Tylenchoidea</taxon>
        <taxon>Meloidogynidae</taxon>
        <taxon>Meloidogyninae</taxon>
        <taxon>Meloidogyne</taxon>
        <taxon>Meloidogyne incognita group</taxon>
    </lineage>
</organism>
<reference evidence="6" key="1">
    <citation type="submission" date="2022-11" db="UniProtKB">
        <authorList>
            <consortium name="WormBaseParasite"/>
        </authorList>
    </citation>
    <scope>IDENTIFICATION</scope>
</reference>
<keyword evidence="5" id="KW-1185">Reference proteome</keyword>
<dbReference type="InterPro" id="IPR003593">
    <property type="entry name" value="AAA+_ATPase"/>
</dbReference>
<dbReference type="Gene3D" id="3.40.50.300">
    <property type="entry name" value="P-loop containing nucleotide triphosphate hydrolases"/>
    <property type="match status" value="1"/>
</dbReference>
<dbReference type="InterPro" id="IPR027417">
    <property type="entry name" value="P-loop_NTPase"/>
</dbReference>
<proteinExistence type="predicted"/>
<name>A0A914M867_MELIC</name>
<dbReference type="WBParaSite" id="Minc3s01419g23672">
    <property type="protein sequence ID" value="Minc3s01419g23672"/>
    <property type="gene ID" value="Minc3s01419g23672"/>
</dbReference>
<evidence type="ECO:0000256" key="3">
    <source>
        <dbReference type="SAM" id="MobiDB-lite"/>
    </source>
</evidence>
<feature type="region of interest" description="Disordered" evidence="3">
    <location>
        <begin position="110"/>
        <end position="144"/>
    </location>
</feature>
<feature type="coiled-coil region" evidence="2">
    <location>
        <begin position="181"/>
        <end position="208"/>
    </location>
</feature>
<dbReference type="SUPFAM" id="SSF52540">
    <property type="entry name" value="P-loop containing nucleoside triphosphate hydrolases"/>
    <property type="match status" value="1"/>
</dbReference>